<feature type="compositionally biased region" description="Basic and acidic residues" evidence="1">
    <location>
        <begin position="46"/>
        <end position="56"/>
    </location>
</feature>
<protein>
    <submittedName>
        <fullName evidence="2">Heat shock protein DnaJ with tetratricopeptiderepeat</fullName>
    </submittedName>
</protein>
<comment type="caution">
    <text evidence="2">The sequence shown here is derived from an EMBL/GenBank/DDBJ whole genome shotgun (WGS) entry which is preliminary data.</text>
</comment>
<keyword evidence="3" id="KW-1185">Reference proteome</keyword>
<evidence type="ECO:0000256" key="1">
    <source>
        <dbReference type="SAM" id="MobiDB-lite"/>
    </source>
</evidence>
<name>A0A5A7QL85_STRAF</name>
<evidence type="ECO:0000313" key="2">
    <source>
        <dbReference type="EMBL" id="GER46075.1"/>
    </source>
</evidence>
<feature type="region of interest" description="Disordered" evidence="1">
    <location>
        <begin position="21"/>
        <end position="131"/>
    </location>
</feature>
<feature type="compositionally biased region" description="Polar residues" evidence="1">
    <location>
        <begin position="150"/>
        <end position="163"/>
    </location>
</feature>
<feature type="region of interest" description="Disordered" evidence="1">
    <location>
        <begin position="150"/>
        <end position="196"/>
    </location>
</feature>
<dbReference type="EMBL" id="BKCP01007404">
    <property type="protein sequence ID" value="GER46075.1"/>
    <property type="molecule type" value="Genomic_DNA"/>
</dbReference>
<sequence length="328" mass="36769">MATSPDFPFRGRTLLSEFSFEKTESQETNHFHNPHSKKGRFRSKGRKFEYSDKHEVPSGPNPIQNSSKCGSRKLKPISASSSSKPPSPTKPSAQISETAKFNTRESLQTLPTETPIVPNHPDPLQSDPITPITIHQTTDSIMTEDPQYILDNNSQSASPSQEIPQIHPSLIKPKTWKRKSTPIPKSNPSPNNSPILTSVKRQISTSTSPNPLYSNPERISIWKQPWIPSIPKLNNHTSRQSQCRLNLVHELLDDTVRHWDLNTLNSYFSPAEVKEILKIRGLDPLGVDKLVWEDSSSTHPLNVSLVYSSLMEVSAVALARPIRAVEQL</sequence>
<feature type="compositionally biased region" description="Low complexity" evidence="1">
    <location>
        <begin position="181"/>
        <end position="196"/>
    </location>
</feature>
<feature type="compositionally biased region" description="Basic and acidic residues" evidence="1">
    <location>
        <begin position="21"/>
        <end position="30"/>
    </location>
</feature>
<evidence type="ECO:0000313" key="3">
    <source>
        <dbReference type="Proteomes" id="UP000325081"/>
    </source>
</evidence>
<accession>A0A5A7QL85</accession>
<reference evidence="3" key="1">
    <citation type="journal article" date="2019" name="Curr. Biol.">
        <title>Genome Sequence of Striga asiatica Provides Insight into the Evolution of Plant Parasitism.</title>
        <authorList>
            <person name="Yoshida S."/>
            <person name="Kim S."/>
            <person name="Wafula E.K."/>
            <person name="Tanskanen J."/>
            <person name="Kim Y.M."/>
            <person name="Honaas L."/>
            <person name="Yang Z."/>
            <person name="Spallek T."/>
            <person name="Conn C.E."/>
            <person name="Ichihashi Y."/>
            <person name="Cheong K."/>
            <person name="Cui S."/>
            <person name="Der J.P."/>
            <person name="Gundlach H."/>
            <person name="Jiao Y."/>
            <person name="Hori C."/>
            <person name="Ishida J.K."/>
            <person name="Kasahara H."/>
            <person name="Kiba T."/>
            <person name="Kim M.S."/>
            <person name="Koo N."/>
            <person name="Laohavisit A."/>
            <person name="Lee Y.H."/>
            <person name="Lumba S."/>
            <person name="McCourt P."/>
            <person name="Mortimer J.C."/>
            <person name="Mutuku J.M."/>
            <person name="Nomura T."/>
            <person name="Sasaki-Sekimoto Y."/>
            <person name="Seto Y."/>
            <person name="Wang Y."/>
            <person name="Wakatake T."/>
            <person name="Sakakibara H."/>
            <person name="Demura T."/>
            <person name="Yamaguchi S."/>
            <person name="Yoneyama K."/>
            <person name="Manabe R.I."/>
            <person name="Nelson D.C."/>
            <person name="Schulman A.H."/>
            <person name="Timko M.P."/>
            <person name="dePamphilis C.W."/>
            <person name="Choi D."/>
            <person name="Shirasu K."/>
        </authorList>
    </citation>
    <scope>NUCLEOTIDE SEQUENCE [LARGE SCALE GENOMIC DNA]</scope>
    <source>
        <strain evidence="3">cv. UVA1</strain>
    </source>
</reference>
<dbReference type="Proteomes" id="UP000325081">
    <property type="component" value="Unassembled WGS sequence"/>
</dbReference>
<organism evidence="2 3">
    <name type="scientific">Striga asiatica</name>
    <name type="common">Asiatic witchweed</name>
    <name type="synonym">Buchnera asiatica</name>
    <dbReference type="NCBI Taxonomy" id="4170"/>
    <lineage>
        <taxon>Eukaryota</taxon>
        <taxon>Viridiplantae</taxon>
        <taxon>Streptophyta</taxon>
        <taxon>Embryophyta</taxon>
        <taxon>Tracheophyta</taxon>
        <taxon>Spermatophyta</taxon>
        <taxon>Magnoliopsida</taxon>
        <taxon>eudicotyledons</taxon>
        <taxon>Gunneridae</taxon>
        <taxon>Pentapetalae</taxon>
        <taxon>asterids</taxon>
        <taxon>lamiids</taxon>
        <taxon>Lamiales</taxon>
        <taxon>Orobanchaceae</taxon>
        <taxon>Buchnereae</taxon>
        <taxon>Striga</taxon>
    </lineage>
</organism>
<feature type="compositionally biased region" description="Polar residues" evidence="1">
    <location>
        <begin position="93"/>
        <end position="112"/>
    </location>
</feature>
<feature type="compositionally biased region" description="Basic residues" evidence="1">
    <location>
        <begin position="32"/>
        <end position="45"/>
    </location>
</feature>
<proteinExistence type="predicted"/>
<keyword evidence="2" id="KW-0346">Stress response</keyword>
<gene>
    <name evidence="2" type="ORF">STAS_23068</name>
</gene>
<dbReference type="AlphaFoldDB" id="A0A5A7QL85"/>